<dbReference type="InterPro" id="IPR050214">
    <property type="entry name" value="Cys_Synth/Cystath_Beta-Synth"/>
</dbReference>
<dbReference type="SUPFAM" id="SSF53686">
    <property type="entry name" value="Tryptophan synthase beta subunit-like PLP-dependent enzymes"/>
    <property type="match status" value="1"/>
</dbReference>
<dbReference type="InterPro" id="IPR036052">
    <property type="entry name" value="TrpB-like_PALP_sf"/>
</dbReference>
<feature type="non-terminal residue" evidence="2">
    <location>
        <position position="1"/>
    </location>
</feature>
<dbReference type="AlphaFoldDB" id="A0A382U3S1"/>
<accession>A0A382U3S1</accession>
<evidence type="ECO:0000313" key="2">
    <source>
        <dbReference type="EMBL" id="SVD28351.1"/>
    </source>
</evidence>
<reference evidence="2" key="1">
    <citation type="submission" date="2018-05" db="EMBL/GenBank/DDBJ databases">
        <authorList>
            <person name="Lanie J.A."/>
            <person name="Ng W.-L."/>
            <person name="Kazmierczak K.M."/>
            <person name="Andrzejewski T.M."/>
            <person name="Davidsen T.M."/>
            <person name="Wayne K.J."/>
            <person name="Tettelin H."/>
            <person name="Glass J.I."/>
            <person name="Rusch D."/>
            <person name="Podicherti R."/>
            <person name="Tsui H.-C.T."/>
            <person name="Winkler M.E."/>
        </authorList>
    </citation>
    <scope>NUCLEOTIDE SEQUENCE</scope>
</reference>
<organism evidence="2">
    <name type="scientific">marine metagenome</name>
    <dbReference type="NCBI Taxonomy" id="408172"/>
    <lineage>
        <taxon>unclassified sequences</taxon>
        <taxon>metagenomes</taxon>
        <taxon>ecological metagenomes</taxon>
    </lineage>
</organism>
<feature type="non-terminal residue" evidence="2">
    <location>
        <position position="296"/>
    </location>
</feature>
<protein>
    <recommendedName>
        <fullName evidence="1">Tryptophan synthase beta chain-like PALP domain-containing protein</fullName>
    </recommendedName>
</protein>
<feature type="domain" description="Tryptophan synthase beta chain-like PALP" evidence="1">
    <location>
        <begin position="2"/>
        <end position="290"/>
    </location>
</feature>
<name>A0A382U3S1_9ZZZZ</name>
<dbReference type="Pfam" id="PF00291">
    <property type="entry name" value="PALP"/>
    <property type="match status" value="1"/>
</dbReference>
<proteinExistence type="predicted"/>
<sequence length="296" mass="31926">SAIGNTPLIKLSNIVPSDSANVWIKLEYVNPTGSYKDRMALAMIEGAEKRGNLKPGMTVVEYTGGSTGSSLAFICSVKGYAFHVISSNAFSNEKLDTMKAFGAKLEIIKSPSGKINSDLINKMIDRAKQLSKRDDYFFTDQLNNTDVINGFEMMGNEIQAQFDNSIDAFCASIGTAGAMMGVSNILLKSQSNIKIVALEPDTAAYYSKGQKNGKHHVEGIGLGFELPLLNKNNYNEARGINEQEARMMARQLAKEEGIFGGTSTGLNVAGALQLAKELGRGKNVITLACDTGLKYL</sequence>
<gene>
    <name evidence="2" type="ORF">METZ01_LOCUS381205</name>
</gene>
<dbReference type="EMBL" id="UINC01140924">
    <property type="protein sequence ID" value="SVD28351.1"/>
    <property type="molecule type" value="Genomic_DNA"/>
</dbReference>
<dbReference type="PANTHER" id="PTHR10314">
    <property type="entry name" value="CYSTATHIONINE BETA-SYNTHASE"/>
    <property type="match status" value="1"/>
</dbReference>
<dbReference type="CDD" id="cd01561">
    <property type="entry name" value="CBS_like"/>
    <property type="match status" value="1"/>
</dbReference>
<evidence type="ECO:0000259" key="1">
    <source>
        <dbReference type="Pfam" id="PF00291"/>
    </source>
</evidence>
<dbReference type="Gene3D" id="3.40.50.1100">
    <property type="match status" value="2"/>
</dbReference>
<dbReference type="InterPro" id="IPR001926">
    <property type="entry name" value="TrpB-like_PALP"/>
</dbReference>